<dbReference type="InterPro" id="IPR036396">
    <property type="entry name" value="Cyt_P450_sf"/>
</dbReference>
<dbReference type="Pfam" id="PF00067">
    <property type="entry name" value="p450"/>
    <property type="match status" value="1"/>
</dbReference>
<evidence type="ECO:0000256" key="4">
    <source>
        <dbReference type="ARBA" id="ARBA00023033"/>
    </source>
</evidence>
<evidence type="ECO:0000256" key="2">
    <source>
        <dbReference type="ARBA" id="ARBA00022723"/>
    </source>
</evidence>
<dbReference type="InterPro" id="IPR050182">
    <property type="entry name" value="Cytochrome_P450_fam2"/>
</dbReference>
<dbReference type="SUPFAM" id="SSF48264">
    <property type="entry name" value="Cytochrome P450"/>
    <property type="match status" value="1"/>
</dbReference>
<accession>A0A087UHW2</accession>
<evidence type="ECO:0000256" key="5">
    <source>
        <dbReference type="SAM" id="Phobius"/>
    </source>
</evidence>
<evidence type="ECO:0000256" key="1">
    <source>
        <dbReference type="ARBA" id="ARBA00010617"/>
    </source>
</evidence>
<dbReference type="Proteomes" id="UP000054359">
    <property type="component" value="Unassembled WGS sequence"/>
</dbReference>
<proteinExistence type="inferred from homology"/>
<dbReference type="InterPro" id="IPR001128">
    <property type="entry name" value="Cyt_P450"/>
</dbReference>
<keyword evidence="4" id="KW-0503">Monooxygenase</keyword>
<keyword evidence="5" id="KW-0812">Transmembrane</keyword>
<sequence>MMEHPKELNAITPVLLGILLVFFTLHWWYSKRRYNLPPGPIGLPLLGYLPFIERRSFVSFTKLSKKYGKIYSLYLGRTLVVVLNDHKLIKEAFHQQALLDRPPHFFDFYPGGLGFAGANGEEWVEQRRFTMKALREIGLTKSEWETSLMV</sequence>
<reference evidence="6 7" key="1">
    <citation type="submission" date="2013-11" db="EMBL/GenBank/DDBJ databases">
        <title>Genome sequencing of Stegodyphus mimosarum.</title>
        <authorList>
            <person name="Bechsgaard J."/>
        </authorList>
    </citation>
    <scope>NUCLEOTIDE SEQUENCE [LARGE SCALE GENOMIC DNA]</scope>
</reference>
<gene>
    <name evidence="6" type="ORF">X975_24898</name>
</gene>
<evidence type="ECO:0000256" key="3">
    <source>
        <dbReference type="ARBA" id="ARBA00023004"/>
    </source>
</evidence>
<keyword evidence="5" id="KW-1133">Transmembrane helix</keyword>
<organism evidence="6 7">
    <name type="scientific">Stegodyphus mimosarum</name>
    <name type="common">African social velvet spider</name>
    <dbReference type="NCBI Taxonomy" id="407821"/>
    <lineage>
        <taxon>Eukaryota</taxon>
        <taxon>Metazoa</taxon>
        <taxon>Ecdysozoa</taxon>
        <taxon>Arthropoda</taxon>
        <taxon>Chelicerata</taxon>
        <taxon>Arachnida</taxon>
        <taxon>Araneae</taxon>
        <taxon>Araneomorphae</taxon>
        <taxon>Entelegynae</taxon>
        <taxon>Eresoidea</taxon>
        <taxon>Eresidae</taxon>
        <taxon>Stegodyphus</taxon>
    </lineage>
</organism>
<keyword evidence="4" id="KW-0560">Oxidoreductase</keyword>
<dbReference type="GO" id="GO:0020037">
    <property type="term" value="F:heme binding"/>
    <property type="evidence" value="ECO:0007669"/>
    <property type="project" value="InterPro"/>
</dbReference>
<dbReference type="OrthoDB" id="6434353at2759"/>
<feature type="non-terminal residue" evidence="6">
    <location>
        <position position="150"/>
    </location>
</feature>
<keyword evidence="2" id="KW-0479">Metal-binding</keyword>
<dbReference type="OMA" id="TRTHEDM"/>
<dbReference type="PANTHER" id="PTHR24300:SF403">
    <property type="entry name" value="CYTOCHROME P450 306A1"/>
    <property type="match status" value="1"/>
</dbReference>
<dbReference type="EMBL" id="KK119878">
    <property type="protein sequence ID" value="KFM76951.1"/>
    <property type="molecule type" value="Genomic_DNA"/>
</dbReference>
<protein>
    <submittedName>
        <fullName evidence="6">Cytochrome P450 18a1</fullName>
    </submittedName>
</protein>
<evidence type="ECO:0000313" key="6">
    <source>
        <dbReference type="EMBL" id="KFM76951.1"/>
    </source>
</evidence>
<dbReference type="Gene3D" id="1.10.630.10">
    <property type="entry name" value="Cytochrome P450"/>
    <property type="match status" value="1"/>
</dbReference>
<keyword evidence="7" id="KW-1185">Reference proteome</keyword>
<dbReference type="GO" id="GO:0005506">
    <property type="term" value="F:iron ion binding"/>
    <property type="evidence" value="ECO:0007669"/>
    <property type="project" value="InterPro"/>
</dbReference>
<dbReference type="GO" id="GO:0008395">
    <property type="term" value="F:steroid hydroxylase activity"/>
    <property type="evidence" value="ECO:0007669"/>
    <property type="project" value="TreeGrafter"/>
</dbReference>
<keyword evidence="5" id="KW-0472">Membrane</keyword>
<comment type="similarity">
    <text evidence="1">Belongs to the cytochrome P450 family.</text>
</comment>
<dbReference type="GO" id="GO:0006805">
    <property type="term" value="P:xenobiotic metabolic process"/>
    <property type="evidence" value="ECO:0007669"/>
    <property type="project" value="TreeGrafter"/>
</dbReference>
<dbReference type="PANTHER" id="PTHR24300">
    <property type="entry name" value="CYTOCHROME P450 508A4-RELATED"/>
    <property type="match status" value="1"/>
</dbReference>
<name>A0A087UHW2_STEMI</name>
<dbReference type="GO" id="GO:0006082">
    <property type="term" value="P:organic acid metabolic process"/>
    <property type="evidence" value="ECO:0007669"/>
    <property type="project" value="TreeGrafter"/>
</dbReference>
<feature type="transmembrane region" description="Helical" evidence="5">
    <location>
        <begin position="12"/>
        <end position="29"/>
    </location>
</feature>
<dbReference type="STRING" id="407821.A0A087UHW2"/>
<keyword evidence="3" id="KW-0408">Iron</keyword>
<dbReference type="AlphaFoldDB" id="A0A087UHW2"/>
<evidence type="ECO:0000313" key="7">
    <source>
        <dbReference type="Proteomes" id="UP000054359"/>
    </source>
</evidence>
<dbReference type="GO" id="GO:0016712">
    <property type="term" value="F:oxidoreductase activity, acting on paired donors, with incorporation or reduction of molecular oxygen, reduced flavin or flavoprotein as one donor, and incorporation of one atom of oxygen"/>
    <property type="evidence" value="ECO:0007669"/>
    <property type="project" value="TreeGrafter"/>
</dbReference>
<dbReference type="GO" id="GO:0005737">
    <property type="term" value="C:cytoplasm"/>
    <property type="evidence" value="ECO:0007669"/>
    <property type="project" value="TreeGrafter"/>
</dbReference>